<accession>A0A5C8ZLR6</accession>
<dbReference type="PROSITE" id="PS51257">
    <property type="entry name" value="PROKAR_LIPOPROTEIN"/>
    <property type="match status" value="1"/>
</dbReference>
<feature type="domain" description="DUF4136" evidence="2">
    <location>
        <begin position="29"/>
        <end position="180"/>
    </location>
</feature>
<evidence type="ECO:0000259" key="2">
    <source>
        <dbReference type="Pfam" id="PF13590"/>
    </source>
</evidence>
<gene>
    <name evidence="3" type="ORF">FVW59_18500</name>
</gene>
<comment type="caution">
    <text evidence="3">The sequence shown here is derived from an EMBL/GenBank/DDBJ whole genome shotgun (WGS) entry which is preliminary data.</text>
</comment>
<dbReference type="OrthoDB" id="329837at2"/>
<organism evidence="3 4">
    <name type="scientific">Parahaliea aestuarii</name>
    <dbReference type="NCBI Taxonomy" id="1852021"/>
    <lineage>
        <taxon>Bacteria</taxon>
        <taxon>Pseudomonadati</taxon>
        <taxon>Pseudomonadota</taxon>
        <taxon>Gammaproteobacteria</taxon>
        <taxon>Cellvibrionales</taxon>
        <taxon>Halieaceae</taxon>
        <taxon>Parahaliea</taxon>
    </lineage>
</organism>
<dbReference type="EMBL" id="VRYZ01000010">
    <property type="protein sequence ID" value="TXS89115.1"/>
    <property type="molecule type" value="Genomic_DNA"/>
</dbReference>
<evidence type="ECO:0000256" key="1">
    <source>
        <dbReference type="SAM" id="SignalP"/>
    </source>
</evidence>
<dbReference type="Pfam" id="PF13590">
    <property type="entry name" value="DUF4136"/>
    <property type="match status" value="1"/>
</dbReference>
<dbReference type="InterPro" id="IPR025411">
    <property type="entry name" value="DUF4136"/>
</dbReference>
<keyword evidence="1" id="KW-0732">Signal</keyword>
<dbReference type="RefSeq" id="WP_148065867.1">
    <property type="nucleotide sequence ID" value="NZ_VRYZ01000010.1"/>
</dbReference>
<feature type="chain" id="PRO_5022786299" evidence="1">
    <location>
        <begin position="27"/>
        <end position="182"/>
    </location>
</feature>
<dbReference type="AlphaFoldDB" id="A0A5C8ZLR6"/>
<name>A0A5C8ZLR6_9GAMM</name>
<dbReference type="Proteomes" id="UP000321933">
    <property type="component" value="Unassembled WGS sequence"/>
</dbReference>
<feature type="signal peptide" evidence="1">
    <location>
        <begin position="1"/>
        <end position="26"/>
    </location>
</feature>
<protein>
    <submittedName>
        <fullName evidence="3">DUF4136 domain-containing protein</fullName>
    </submittedName>
</protein>
<evidence type="ECO:0000313" key="3">
    <source>
        <dbReference type="EMBL" id="TXS89115.1"/>
    </source>
</evidence>
<reference evidence="3 4" key="1">
    <citation type="submission" date="2019-08" db="EMBL/GenBank/DDBJ databases">
        <title>Parahaliea maris sp. nov., isolated from the surface seawater.</title>
        <authorList>
            <person name="Liu Y."/>
        </authorList>
    </citation>
    <scope>NUCLEOTIDE SEQUENCE [LARGE SCALE GENOMIC DNA]</scope>
    <source>
        <strain evidence="3 4">S2-26</strain>
    </source>
</reference>
<evidence type="ECO:0000313" key="4">
    <source>
        <dbReference type="Proteomes" id="UP000321933"/>
    </source>
</evidence>
<keyword evidence="4" id="KW-1185">Reference proteome</keyword>
<dbReference type="Gene3D" id="3.30.160.670">
    <property type="match status" value="1"/>
</dbReference>
<sequence>MTVKSLRHLWLALCLLATGCATEVPAPRVDYSKDYDFSRVHSLALQPPGEDQVAGLGRERVDAISRALAAAVVAKGITVVEQAANADVLLRWYLAGSDPNANTAYDRMSLYSCWRCGPAVAEVGMPSWQPGTLVVDVLDRRDGRPLWRATVDTRMAPDVDALTAEERREAARAVLASFPPLP</sequence>
<proteinExistence type="predicted"/>